<feature type="transmembrane region" description="Helical" evidence="1">
    <location>
        <begin position="42"/>
        <end position="67"/>
    </location>
</feature>
<keyword evidence="1" id="KW-0472">Membrane</keyword>
<reference evidence="2 3" key="1">
    <citation type="submission" date="2019-07" db="EMBL/GenBank/DDBJ databases">
        <title>Flavobacterium sp. nov., isolated from glacier ice.</title>
        <authorList>
            <person name="Liu Q."/>
            <person name="Xin Y.-H."/>
        </authorList>
    </citation>
    <scope>NUCLEOTIDE SEQUENCE [LARGE SCALE GENOMIC DNA]</scope>
    <source>
        <strain evidence="2 3">ZT4R6</strain>
    </source>
</reference>
<dbReference type="OrthoDB" id="1144821at2"/>
<accession>A0A552V7I9</accession>
<name>A0A552V7I9_9FLAO</name>
<evidence type="ECO:0000313" key="2">
    <source>
        <dbReference type="EMBL" id="TRW26436.1"/>
    </source>
</evidence>
<evidence type="ECO:0000256" key="1">
    <source>
        <dbReference type="SAM" id="Phobius"/>
    </source>
</evidence>
<gene>
    <name evidence="2" type="ORF">FMM05_03385</name>
</gene>
<keyword evidence="1" id="KW-0812">Transmembrane</keyword>
<keyword evidence="1" id="KW-1133">Transmembrane helix</keyword>
<dbReference type="AlphaFoldDB" id="A0A552V7I9"/>
<organism evidence="2 3">
    <name type="scientific">Flavobacterium zepuense</name>
    <dbReference type="NCBI Taxonomy" id="2593302"/>
    <lineage>
        <taxon>Bacteria</taxon>
        <taxon>Pseudomonadati</taxon>
        <taxon>Bacteroidota</taxon>
        <taxon>Flavobacteriia</taxon>
        <taxon>Flavobacteriales</taxon>
        <taxon>Flavobacteriaceae</taxon>
        <taxon>Flavobacterium</taxon>
    </lineage>
</organism>
<dbReference type="Proteomes" id="UP000320643">
    <property type="component" value="Unassembled WGS sequence"/>
</dbReference>
<dbReference type="EMBL" id="VJVZ01000002">
    <property type="protein sequence ID" value="TRW26436.1"/>
    <property type="molecule type" value="Genomic_DNA"/>
</dbReference>
<protein>
    <submittedName>
        <fullName evidence="2">Uncharacterized protein</fullName>
    </submittedName>
</protein>
<dbReference type="RefSeq" id="WP_143371939.1">
    <property type="nucleotide sequence ID" value="NZ_VJVZ01000002.1"/>
</dbReference>
<evidence type="ECO:0000313" key="3">
    <source>
        <dbReference type="Proteomes" id="UP000320643"/>
    </source>
</evidence>
<sequence length="102" mass="11538">MDTDPFITIKTPIHVARWSFIIGTVILLAHLGLMLVVPFNNIMVITGFFYVVAAVVINLIVFATTIISSFWHLKYQNQMVINALIQLANIPIAILYFYIVTL</sequence>
<feature type="transmembrane region" description="Helical" evidence="1">
    <location>
        <begin position="79"/>
        <end position="99"/>
    </location>
</feature>
<keyword evidence="3" id="KW-1185">Reference proteome</keyword>
<feature type="transmembrane region" description="Helical" evidence="1">
    <location>
        <begin position="15"/>
        <end position="36"/>
    </location>
</feature>
<proteinExistence type="predicted"/>
<comment type="caution">
    <text evidence="2">The sequence shown here is derived from an EMBL/GenBank/DDBJ whole genome shotgun (WGS) entry which is preliminary data.</text>
</comment>